<feature type="compositionally biased region" description="Low complexity" evidence="1">
    <location>
        <begin position="78"/>
        <end position="103"/>
    </location>
</feature>
<evidence type="ECO:0000313" key="3">
    <source>
        <dbReference type="Proteomes" id="UP000298652"/>
    </source>
</evidence>
<gene>
    <name evidence="2" type="ORF">SEVIR_6G005501v2</name>
</gene>
<organism evidence="2 3">
    <name type="scientific">Setaria viridis</name>
    <name type="common">Green bristlegrass</name>
    <name type="synonym">Setaria italica subsp. viridis</name>
    <dbReference type="NCBI Taxonomy" id="4556"/>
    <lineage>
        <taxon>Eukaryota</taxon>
        <taxon>Viridiplantae</taxon>
        <taxon>Streptophyta</taxon>
        <taxon>Embryophyta</taxon>
        <taxon>Tracheophyta</taxon>
        <taxon>Spermatophyta</taxon>
        <taxon>Magnoliopsida</taxon>
        <taxon>Liliopsida</taxon>
        <taxon>Poales</taxon>
        <taxon>Poaceae</taxon>
        <taxon>PACMAD clade</taxon>
        <taxon>Panicoideae</taxon>
        <taxon>Panicodae</taxon>
        <taxon>Paniceae</taxon>
        <taxon>Cenchrinae</taxon>
        <taxon>Setaria</taxon>
    </lineage>
</organism>
<protein>
    <submittedName>
        <fullName evidence="2">Uncharacterized protein</fullName>
    </submittedName>
</protein>
<evidence type="ECO:0000313" key="2">
    <source>
        <dbReference type="EMBL" id="TKW08082.1"/>
    </source>
</evidence>
<proteinExistence type="predicted"/>
<dbReference type="AlphaFoldDB" id="A0A4U6U029"/>
<sequence>MLWIVIPNGSFCTIGDTGAFFNRIPSLPDNVTCLGATDSWLALDCTDDVFRRTNLWDTYRDGEFLEPRSDVKHEHNYTTPSTKRPCRSPSSTPSPAMSTRRSRSARCSCAPLVLMTSSPSPPTTTTAPSSCASLPSIQRKTLQVVLVLHQLQNVEMLNIMQTHYGKCRTDILNYSLTMRYSYKEIFD</sequence>
<dbReference type="Gramene" id="TKW08082">
    <property type="protein sequence ID" value="TKW08082"/>
    <property type="gene ID" value="SEVIR_6G005501v2"/>
</dbReference>
<accession>A0A4U6U029</accession>
<reference evidence="2" key="1">
    <citation type="submission" date="2019-03" db="EMBL/GenBank/DDBJ databases">
        <title>WGS assembly of Setaria viridis.</title>
        <authorList>
            <person name="Huang P."/>
            <person name="Jenkins J."/>
            <person name="Grimwood J."/>
            <person name="Barry K."/>
            <person name="Healey A."/>
            <person name="Mamidi S."/>
            <person name="Sreedasyam A."/>
            <person name="Shu S."/>
            <person name="Feldman M."/>
            <person name="Wu J."/>
            <person name="Yu Y."/>
            <person name="Chen C."/>
            <person name="Johnson J."/>
            <person name="Rokhsar D."/>
            <person name="Baxter I."/>
            <person name="Schmutz J."/>
            <person name="Brutnell T."/>
            <person name="Kellogg E."/>
        </authorList>
    </citation>
    <scope>NUCLEOTIDE SEQUENCE [LARGE SCALE GENOMIC DNA]</scope>
</reference>
<dbReference type="Proteomes" id="UP000298652">
    <property type="component" value="Chromosome 6"/>
</dbReference>
<keyword evidence="3" id="KW-1185">Reference proteome</keyword>
<feature type="region of interest" description="Disordered" evidence="1">
    <location>
        <begin position="71"/>
        <end position="103"/>
    </location>
</feature>
<name>A0A4U6U029_SETVI</name>
<dbReference type="EMBL" id="CM016557">
    <property type="protein sequence ID" value="TKW08082.1"/>
    <property type="molecule type" value="Genomic_DNA"/>
</dbReference>
<evidence type="ECO:0000256" key="1">
    <source>
        <dbReference type="SAM" id="MobiDB-lite"/>
    </source>
</evidence>